<protein>
    <recommendedName>
        <fullName evidence="1">F-box domain-containing protein</fullName>
    </recommendedName>
</protein>
<comment type="caution">
    <text evidence="2">The sequence shown here is derived from an EMBL/GenBank/DDBJ whole genome shotgun (WGS) entry which is preliminary data.</text>
</comment>
<sequence length="543" mass="60658">MTPSIYGRLRVYILPLSTVDFQLCVGVLLNDVDHTITITSLPGEVVEEILLMLAEYPISIAAFAQSCASFYALIYRASDDHFWRELFLTIYDDPRTASHLSLPAPHRETLKPEWKSSFQQRAQALNGLTKPKEGSILETESQQSTSTIGDRCHLFLALLSIIKGAPQAISLVPTNSCPISRFLRGNHRGGVHPLVIASENTFKLPPPQWFSEIGPSKNVQILDHISLPDMSRLLDECHRTLEVLRRPGFNHPPANYEACEFVTIYGWPETYQDIRAIEDGCPKSTPSAFLDAHHKVFSMEYPRYTRAYGPFLQREGEVQKSSDLKPDWEHLAAVRLVVQSAILNELGAKSHPILRGAAATRPGAWIPPFPEPVEPESPESGKTNHDRDWAGVEGIWRRMAVWIPYSILLNYNTGETEPKNATGAQRYEYAPLMLKVTGFRHDGLVHDEFPTILFEGHMGGEEWDEKAIENDMTPDIVAVEGSVSLLLDGSISFDDIQKVNPQFLFEGVQIGGIGSLAGALGTWTNSEHSATDPVGPWWQWRVA</sequence>
<evidence type="ECO:0000313" key="2">
    <source>
        <dbReference type="EMBL" id="KAJ3483588.1"/>
    </source>
</evidence>
<gene>
    <name evidence="2" type="ORF">NLI96_g6213</name>
</gene>
<evidence type="ECO:0000313" key="3">
    <source>
        <dbReference type="Proteomes" id="UP001212997"/>
    </source>
</evidence>
<accession>A0AAD5V1I2</accession>
<evidence type="ECO:0000259" key="1">
    <source>
        <dbReference type="PROSITE" id="PS50181"/>
    </source>
</evidence>
<dbReference type="AlphaFoldDB" id="A0AAD5V1I2"/>
<dbReference type="PROSITE" id="PS50181">
    <property type="entry name" value="FBOX"/>
    <property type="match status" value="1"/>
</dbReference>
<proteinExistence type="predicted"/>
<dbReference type="EMBL" id="JANAWD010000222">
    <property type="protein sequence ID" value="KAJ3483588.1"/>
    <property type="molecule type" value="Genomic_DNA"/>
</dbReference>
<feature type="domain" description="F-box" evidence="1">
    <location>
        <begin position="35"/>
        <end position="86"/>
    </location>
</feature>
<keyword evidence="3" id="KW-1185">Reference proteome</keyword>
<organism evidence="2 3">
    <name type="scientific">Meripilus lineatus</name>
    <dbReference type="NCBI Taxonomy" id="2056292"/>
    <lineage>
        <taxon>Eukaryota</taxon>
        <taxon>Fungi</taxon>
        <taxon>Dikarya</taxon>
        <taxon>Basidiomycota</taxon>
        <taxon>Agaricomycotina</taxon>
        <taxon>Agaricomycetes</taxon>
        <taxon>Polyporales</taxon>
        <taxon>Meripilaceae</taxon>
        <taxon>Meripilus</taxon>
    </lineage>
</organism>
<reference evidence="2" key="1">
    <citation type="submission" date="2022-07" db="EMBL/GenBank/DDBJ databases">
        <title>Genome Sequence of Physisporinus lineatus.</title>
        <authorList>
            <person name="Buettner E."/>
        </authorList>
    </citation>
    <scope>NUCLEOTIDE SEQUENCE</scope>
    <source>
        <strain evidence="2">VT162</strain>
    </source>
</reference>
<dbReference type="InterPro" id="IPR036047">
    <property type="entry name" value="F-box-like_dom_sf"/>
</dbReference>
<dbReference type="SUPFAM" id="SSF81383">
    <property type="entry name" value="F-box domain"/>
    <property type="match status" value="1"/>
</dbReference>
<dbReference type="Gene3D" id="1.20.1280.50">
    <property type="match status" value="1"/>
</dbReference>
<dbReference type="InterPro" id="IPR001810">
    <property type="entry name" value="F-box_dom"/>
</dbReference>
<name>A0AAD5V1I2_9APHY</name>
<dbReference type="Proteomes" id="UP001212997">
    <property type="component" value="Unassembled WGS sequence"/>
</dbReference>